<proteinExistence type="predicted"/>
<evidence type="ECO:0000313" key="2">
    <source>
        <dbReference type="EMBL" id="GGU77391.1"/>
    </source>
</evidence>
<organism evidence="2 3">
    <name type="scientific">Kitasatospora aureofaciens</name>
    <name type="common">Streptomyces aureofaciens</name>
    <dbReference type="NCBI Taxonomy" id="1894"/>
    <lineage>
        <taxon>Bacteria</taxon>
        <taxon>Bacillati</taxon>
        <taxon>Actinomycetota</taxon>
        <taxon>Actinomycetes</taxon>
        <taxon>Kitasatosporales</taxon>
        <taxon>Streptomycetaceae</taxon>
        <taxon>Kitasatospora</taxon>
    </lineage>
</organism>
<feature type="compositionally biased region" description="Low complexity" evidence="1">
    <location>
        <begin position="20"/>
        <end position="34"/>
    </location>
</feature>
<sequence>MEDIGLTGFSPASIHSGQEGANAAVASRSSGRSGHAIEPICPASHRSLVLTDTTTTPPPPAFPPRPTIHSHE</sequence>
<accession>A0A8H9LTG8</accession>
<evidence type="ECO:0000313" key="3">
    <source>
        <dbReference type="Proteomes" id="UP000610124"/>
    </source>
</evidence>
<dbReference type="EMBL" id="BMUB01000006">
    <property type="protein sequence ID" value="GGU77391.1"/>
    <property type="molecule type" value="Genomic_DNA"/>
</dbReference>
<comment type="caution">
    <text evidence="2">The sequence shown here is derived from an EMBL/GenBank/DDBJ whole genome shotgun (WGS) entry which is preliminary data.</text>
</comment>
<evidence type="ECO:0000256" key="1">
    <source>
        <dbReference type="SAM" id="MobiDB-lite"/>
    </source>
</evidence>
<feature type="region of interest" description="Disordered" evidence="1">
    <location>
        <begin position="1"/>
        <end position="72"/>
    </location>
</feature>
<gene>
    <name evidence="2" type="ORF">GCM10010502_31630</name>
</gene>
<protein>
    <submittedName>
        <fullName evidence="2">Uncharacterized protein</fullName>
    </submittedName>
</protein>
<reference evidence="2" key="1">
    <citation type="journal article" date="2014" name="Int. J. Syst. Evol. Microbiol.">
        <title>Complete genome sequence of Corynebacterium casei LMG S-19264T (=DSM 44701T), isolated from a smear-ripened cheese.</title>
        <authorList>
            <consortium name="US DOE Joint Genome Institute (JGI-PGF)"/>
            <person name="Walter F."/>
            <person name="Albersmeier A."/>
            <person name="Kalinowski J."/>
            <person name="Ruckert C."/>
        </authorList>
    </citation>
    <scope>NUCLEOTIDE SEQUENCE</scope>
    <source>
        <strain evidence="2">JCM 4434</strain>
    </source>
</reference>
<name>A0A8H9LTG8_KITAU</name>
<dbReference type="Proteomes" id="UP000610124">
    <property type="component" value="Unassembled WGS sequence"/>
</dbReference>
<feature type="compositionally biased region" description="Pro residues" evidence="1">
    <location>
        <begin position="56"/>
        <end position="66"/>
    </location>
</feature>
<dbReference type="AlphaFoldDB" id="A0A8H9LTG8"/>
<reference evidence="2" key="2">
    <citation type="submission" date="2020-09" db="EMBL/GenBank/DDBJ databases">
        <authorList>
            <person name="Sun Q."/>
            <person name="Ohkuma M."/>
        </authorList>
    </citation>
    <scope>NUCLEOTIDE SEQUENCE</scope>
    <source>
        <strain evidence="2">JCM 4434</strain>
    </source>
</reference>